<keyword evidence="11" id="KW-1185">Reference proteome</keyword>
<feature type="transmembrane region" description="Helical" evidence="8">
    <location>
        <begin position="161"/>
        <end position="185"/>
    </location>
</feature>
<evidence type="ECO:0000256" key="1">
    <source>
        <dbReference type="ARBA" id="ARBA00004651"/>
    </source>
</evidence>
<keyword evidence="7" id="KW-1015">Disulfide bond</keyword>
<comment type="subcellular location">
    <subcellularLocation>
        <location evidence="1 8">Cell membrane</location>
        <topology evidence="1 8">Multi-pass membrane protein</topology>
    </subcellularLocation>
</comment>
<dbReference type="EMBL" id="BPLQ01000427">
    <property type="protein sequence ID" value="GIX71185.1"/>
    <property type="molecule type" value="Genomic_DNA"/>
</dbReference>
<dbReference type="InterPro" id="IPR002350">
    <property type="entry name" value="Kazal_dom"/>
</dbReference>
<dbReference type="GO" id="GO:0043252">
    <property type="term" value="P:sodium-independent organic anion transport"/>
    <property type="evidence" value="ECO:0007669"/>
    <property type="project" value="TreeGrafter"/>
</dbReference>
<feature type="transmembrane region" description="Helical" evidence="8">
    <location>
        <begin position="108"/>
        <end position="130"/>
    </location>
</feature>
<evidence type="ECO:0000256" key="3">
    <source>
        <dbReference type="ARBA" id="ARBA00022475"/>
    </source>
</evidence>
<dbReference type="Gene3D" id="1.20.1250.20">
    <property type="entry name" value="MFS general substrate transporter like domains"/>
    <property type="match status" value="2"/>
</dbReference>
<evidence type="ECO:0000256" key="4">
    <source>
        <dbReference type="ARBA" id="ARBA00022692"/>
    </source>
</evidence>
<evidence type="ECO:0000256" key="7">
    <source>
        <dbReference type="ARBA" id="ARBA00023157"/>
    </source>
</evidence>
<keyword evidence="6 8" id="KW-0472">Membrane</keyword>
<dbReference type="GO" id="GO:0016323">
    <property type="term" value="C:basolateral plasma membrane"/>
    <property type="evidence" value="ECO:0007669"/>
    <property type="project" value="TreeGrafter"/>
</dbReference>
<name>A0AAV4MFW6_9ARAC</name>
<feature type="transmembrane region" description="Helical" evidence="8">
    <location>
        <begin position="76"/>
        <end position="96"/>
    </location>
</feature>
<keyword evidence="3" id="KW-1003">Cell membrane</keyword>
<keyword evidence="8" id="KW-0813">Transport</keyword>
<evidence type="ECO:0000256" key="8">
    <source>
        <dbReference type="RuleBase" id="RU362056"/>
    </source>
</evidence>
<dbReference type="InterPro" id="IPR036259">
    <property type="entry name" value="MFS_trans_sf"/>
</dbReference>
<feature type="transmembrane region" description="Helical" evidence="8">
    <location>
        <begin position="527"/>
        <end position="551"/>
    </location>
</feature>
<dbReference type="CDD" id="cd17336">
    <property type="entry name" value="MFS_SLCO_OATP"/>
    <property type="match status" value="1"/>
</dbReference>
<feature type="transmembrane region" description="Helical" evidence="8">
    <location>
        <begin position="343"/>
        <end position="362"/>
    </location>
</feature>
<dbReference type="AlphaFoldDB" id="A0AAV4MFW6"/>
<dbReference type="PANTHER" id="PTHR11388">
    <property type="entry name" value="ORGANIC ANION TRANSPORTER"/>
    <property type="match status" value="1"/>
</dbReference>
<dbReference type="Pfam" id="PF07648">
    <property type="entry name" value="Kazal_2"/>
    <property type="match status" value="1"/>
</dbReference>
<protein>
    <recommendedName>
        <fullName evidence="8">Solute carrier organic anion transporter family member</fullName>
    </recommendedName>
</protein>
<dbReference type="InterPro" id="IPR004156">
    <property type="entry name" value="OATP"/>
</dbReference>
<accession>A0AAV4MFW6</accession>
<evidence type="ECO:0000259" key="9">
    <source>
        <dbReference type="PROSITE" id="PS51465"/>
    </source>
</evidence>
<comment type="caution">
    <text evidence="8">Lacks conserved residue(s) required for the propagation of feature annotation.</text>
</comment>
<proteinExistence type="inferred from homology"/>
<organism evidence="10 11">
    <name type="scientific">Caerostris darwini</name>
    <dbReference type="NCBI Taxonomy" id="1538125"/>
    <lineage>
        <taxon>Eukaryota</taxon>
        <taxon>Metazoa</taxon>
        <taxon>Ecdysozoa</taxon>
        <taxon>Arthropoda</taxon>
        <taxon>Chelicerata</taxon>
        <taxon>Arachnida</taxon>
        <taxon>Araneae</taxon>
        <taxon>Araneomorphae</taxon>
        <taxon>Entelegynae</taxon>
        <taxon>Araneoidea</taxon>
        <taxon>Araneidae</taxon>
        <taxon>Caerostris</taxon>
    </lineage>
</organism>
<evidence type="ECO:0000256" key="5">
    <source>
        <dbReference type="ARBA" id="ARBA00022989"/>
    </source>
</evidence>
<evidence type="ECO:0000313" key="10">
    <source>
        <dbReference type="EMBL" id="GIX71185.1"/>
    </source>
</evidence>
<keyword evidence="5 8" id="KW-1133">Transmembrane helix</keyword>
<dbReference type="GO" id="GO:0006811">
    <property type="term" value="P:monoatomic ion transport"/>
    <property type="evidence" value="ECO:0007669"/>
    <property type="project" value="UniProtKB-KW"/>
</dbReference>
<keyword evidence="4 8" id="KW-0812">Transmembrane</keyword>
<feature type="transmembrane region" description="Helical" evidence="8">
    <location>
        <begin position="41"/>
        <end position="64"/>
    </location>
</feature>
<feature type="transmembrane region" description="Helical" evidence="8">
    <location>
        <begin position="579"/>
        <end position="600"/>
    </location>
</feature>
<dbReference type="PROSITE" id="PS51465">
    <property type="entry name" value="KAZAL_2"/>
    <property type="match status" value="1"/>
</dbReference>
<feature type="transmembrane region" description="Helical" evidence="8">
    <location>
        <begin position="304"/>
        <end position="323"/>
    </location>
</feature>
<feature type="transmembrane region" description="Helical" evidence="8">
    <location>
        <begin position="206"/>
        <end position="227"/>
    </location>
</feature>
<dbReference type="GO" id="GO:0015347">
    <property type="term" value="F:sodium-independent organic anion transmembrane transporter activity"/>
    <property type="evidence" value="ECO:0007669"/>
    <property type="project" value="TreeGrafter"/>
</dbReference>
<feature type="domain" description="Kazal-like" evidence="9">
    <location>
        <begin position="412"/>
        <end position="468"/>
    </location>
</feature>
<dbReference type="SUPFAM" id="SSF103473">
    <property type="entry name" value="MFS general substrate transporter"/>
    <property type="match status" value="1"/>
</dbReference>
<dbReference type="Pfam" id="PF03137">
    <property type="entry name" value="OATP"/>
    <property type="match status" value="1"/>
</dbReference>
<reference evidence="10 11" key="1">
    <citation type="submission" date="2021-06" db="EMBL/GenBank/DDBJ databases">
        <title>Caerostris darwini draft genome.</title>
        <authorList>
            <person name="Kono N."/>
            <person name="Arakawa K."/>
        </authorList>
    </citation>
    <scope>NUCLEOTIDE SEQUENCE [LARGE SCALE GENOMIC DNA]</scope>
</reference>
<comment type="similarity">
    <text evidence="2 8">Belongs to the organo anion transporter (TC 2.A.60) family.</text>
</comment>
<dbReference type="Proteomes" id="UP001054837">
    <property type="component" value="Unassembled WGS sequence"/>
</dbReference>
<evidence type="ECO:0000313" key="11">
    <source>
        <dbReference type="Proteomes" id="UP001054837"/>
    </source>
</evidence>
<dbReference type="PANTHER" id="PTHR11388:SF76">
    <property type="entry name" value="SOLUTE CARRIER ORGANIC ANION TRANSPORTER FAMILY MEMBER"/>
    <property type="match status" value="1"/>
</dbReference>
<comment type="caution">
    <text evidence="10">The sequence shown here is derived from an EMBL/GenBank/DDBJ whole genome shotgun (WGS) entry which is preliminary data.</text>
</comment>
<evidence type="ECO:0000256" key="6">
    <source>
        <dbReference type="ARBA" id="ARBA00023136"/>
    </source>
</evidence>
<keyword evidence="8" id="KW-0406">Ion transport</keyword>
<sequence length="627" mass="70720">MGDPSLPKDSNPSPSLDDEDTRCGFGNFHPKWLQRLAHPRYFLLFFCLIGILQGAYFTYFIGIFSTLEKRYSFDSWITGIIFIADNLSPVIFGLFVGYYGKYIHRPKLVTFGMMITVFSCFLSCLPYFLFGIEINRSASKSIEYCYHSNKNAECGKLSQNLVAIIILFIANFLNGFGSMAYYTIGTPYLDDNVKKKNSPLYLGAMFALRIIGPTFGFMLSSFCLKYYENPFVDPGFDSSDPRWVGAWWIGFIVLGLAIFLVSFPVAFFPKQMNVNTDPSKVDLSIESSISDLCLSLKKLINNPILMFHTLSVVFQINGLFGYMVYMPKYMESQYRKSPSSANFFSGTVTMIAMVIGVFLGGYCIHKIKPRPRLLIGYMLFIEIFAGSVLLSAFFMGCGSSKISQTNSASLYSPESQVCNRDCNCSHHNFEPVCDINGDVHFSACSAGCLNYTLLENKKKGFYNCSCITPLDENNLNASATSEFCDVNCETFLPYLVIVTLAKMFSATARVGNVLVTLRCVDEKDKALALGAVEFMISIFATIPYPLLYGYIINKACIFWDESCEQRGNCWIYDNDLFRYYLHSLSLSFIFLGICCDFVVFAMSSKMSNLYDTNEEPANDVEMHENIF</sequence>
<feature type="transmembrane region" description="Helical" evidence="8">
    <location>
        <begin position="374"/>
        <end position="395"/>
    </location>
</feature>
<feature type="transmembrane region" description="Helical" evidence="8">
    <location>
        <begin position="247"/>
        <end position="268"/>
    </location>
</feature>
<dbReference type="NCBIfam" id="TIGR00805">
    <property type="entry name" value="oat"/>
    <property type="match status" value="1"/>
</dbReference>
<gene>
    <name evidence="10" type="primary">Slco4c1</name>
    <name evidence="10" type="ORF">CDAR_272921</name>
</gene>
<evidence type="ECO:0000256" key="2">
    <source>
        <dbReference type="ARBA" id="ARBA00009657"/>
    </source>
</evidence>